<dbReference type="EMBL" id="WBKB01000003">
    <property type="protein sequence ID" value="KAB1643403.1"/>
    <property type="molecule type" value="Genomic_DNA"/>
</dbReference>
<dbReference type="InterPro" id="IPR050707">
    <property type="entry name" value="HTH_MetabolicPath_Reg"/>
</dbReference>
<dbReference type="InterPro" id="IPR029016">
    <property type="entry name" value="GAF-like_dom_sf"/>
</dbReference>
<dbReference type="Gene3D" id="1.10.10.10">
    <property type="entry name" value="Winged helix-like DNA-binding domain superfamily/Winged helix DNA-binding domain"/>
    <property type="match status" value="1"/>
</dbReference>
<dbReference type="SMART" id="SM00346">
    <property type="entry name" value="HTH_ICLR"/>
    <property type="match status" value="1"/>
</dbReference>
<feature type="domain" description="IclR-ED" evidence="4">
    <location>
        <begin position="66"/>
        <end position="247"/>
    </location>
</feature>
<sequence length="247" mass="27150">MKQPIRTLANSDDIIVLLAHEGDLSPTQIAEQLDLPRPTVYRLLDGLSSINFTEPVQSSKTRLSLRWLRMADKAREAMREWRGADRLLQEIAERTGQTAYLTIPRDGEAVCVGWEQGSGVGVVEVKPGRSVSMHAGAAGRALLALSIDLDSYFEANPVRRKFTEHTLIEESELREDIALTRERGYVLSDGDVTEGIMALAVPVRGGKGRVLGSLTASGLSDEFRERQAEILEVLKDVADRLANLASV</sequence>
<keyword evidence="3" id="KW-0804">Transcription</keyword>
<dbReference type="RefSeq" id="WP_158051819.1">
    <property type="nucleotide sequence ID" value="NZ_WBKB01000003.1"/>
</dbReference>
<evidence type="ECO:0000256" key="3">
    <source>
        <dbReference type="ARBA" id="ARBA00023163"/>
    </source>
</evidence>
<dbReference type="InterPro" id="IPR036388">
    <property type="entry name" value="WH-like_DNA-bd_sf"/>
</dbReference>
<accession>A0A7J5BB81</accession>
<evidence type="ECO:0000256" key="1">
    <source>
        <dbReference type="ARBA" id="ARBA00023015"/>
    </source>
</evidence>
<dbReference type="InterPro" id="IPR036390">
    <property type="entry name" value="WH_DNA-bd_sf"/>
</dbReference>
<organism evidence="5 6">
    <name type="scientific">Gulosibacter chungangensis</name>
    <dbReference type="NCBI Taxonomy" id="979746"/>
    <lineage>
        <taxon>Bacteria</taxon>
        <taxon>Bacillati</taxon>
        <taxon>Actinomycetota</taxon>
        <taxon>Actinomycetes</taxon>
        <taxon>Micrococcales</taxon>
        <taxon>Microbacteriaceae</taxon>
        <taxon>Gulosibacter</taxon>
    </lineage>
</organism>
<dbReference type="SUPFAM" id="SSF55781">
    <property type="entry name" value="GAF domain-like"/>
    <property type="match status" value="1"/>
</dbReference>
<evidence type="ECO:0000313" key="6">
    <source>
        <dbReference type="Proteomes" id="UP000433493"/>
    </source>
</evidence>
<dbReference type="PROSITE" id="PS51078">
    <property type="entry name" value="ICLR_ED"/>
    <property type="match status" value="1"/>
</dbReference>
<evidence type="ECO:0000259" key="4">
    <source>
        <dbReference type="PROSITE" id="PS51078"/>
    </source>
</evidence>
<dbReference type="SUPFAM" id="SSF46785">
    <property type="entry name" value="Winged helix' DNA-binding domain"/>
    <property type="match status" value="1"/>
</dbReference>
<dbReference type="Pfam" id="PF09339">
    <property type="entry name" value="HTH_IclR"/>
    <property type="match status" value="1"/>
</dbReference>
<dbReference type="Proteomes" id="UP000433493">
    <property type="component" value="Unassembled WGS sequence"/>
</dbReference>
<dbReference type="PANTHER" id="PTHR30136:SF24">
    <property type="entry name" value="HTH-TYPE TRANSCRIPTIONAL REPRESSOR ALLR"/>
    <property type="match status" value="1"/>
</dbReference>
<dbReference type="GO" id="GO:0003677">
    <property type="term" value="F:DNA binding"/>
    <property type="evidence" value="ECO:0007669"/>
    <property type="project" value="UniProtKB-KW"/>
</dbReference>
<reference evidence="5 6" key="1">
    <citation type="submission" date="2019-09" db="EMBL/GenBank/DDBJ databases">
        <title>Phylogeny of genus Pseudoclavibacter and closely related genus.</title>
        <authorList>
            <person name="Li Y."/>
        </authorList>
    </citation>
    <scope>NUCLEOTIDE SEQUENCE [LARGE SCALE GENOMIC DNA]</scope>
    <source>
        <strain evidence="5 6">KCTC 13959</strain>
    </source>
</reference>
<comment type="caution">
    <text evidence="5">The sequence shown here is derived from an EMBL/GenBank/DDBJ whole genome shotgun (WGS) entry which is preliminary data.</text>
</comment>
<dbReference type="GO" id="GO:0045892">
    <property type="term" value="P:negative regulation of DNA-templated transcription"/>
    <property type="evidence" value="ECO:0007669"/>
    <property type="project" value="TreeGrafter"/>
</dbReference>
<proteinExistence type="predicted"/>
<keyword evidence="2" id="KW-0238">DNA-binding</keyword>
<dbReference type="PANTHER" id="PTHR30136">
    <property type="entry name" value="HELIX-TURN-HELIX TRANSCRIPTIONAL REGULATOR, ICLR FAMILY"/>
    <property type="match status" value="1"/>
</dbReference>
<gene>
    <name evidence="5" type="ORF">F8O05_05805</name>
</gene>
<name>A0A7J5BB81_9MICO</name>
<keyword evidence="6" id="KW-1185">Reference proteome</keyword>
<dbReference type="Gene3D" id="3.30.450.40">
    <property type="match status" value="1"/>
</dbReference>
<keyword evidence="1" id="KW-0805">Transcription regulation</keyword>
<dbReference type="AlphaFoldDB" id="A0A7J5BB81"/>
<dbReference type="GO" id="GO:0003700">
    <property type="term" value="F:DNA-binding transcription factor activity"/>
    <property type="evidence" value="ECO:0007669"/>
    <property type="project" value="TreeGrafter"/>
</dbReference>
<dbReference type="InterPro" id="IPR005471">
    <property type="entry name" value="Tscrpt_reg_IclR_N"/>
</dbReference>
<dbReference type="OrthoDB" id="4068713at2"/>
<evidence type="ECO:0000313" key="5">
    <source>
        <dbReference type="EMBL" id="KAB1643403.1"/>
    </source>
</evidence>
<evidence type="ECO:0000256" key="2">
    <source>
        <dbReference type="ARBA" id="ARBA00023125"/>
    </source>
</evidence>
<protein>
    <submittedName>
        <fullName evidence="5">IclR family transcriptional regulator</fullName>
    </submittedName>
</protein>
<dbReference type="Pfam" id="PF01614">
    <property type="entry name" value="IclR_C"/>
    <property type="match status" value="1"/>
</dbReference>
<dbReference type="InterPro" id="IPR014757">
    <property type="entry name" value="Tscrpt_reg_IclR_C"/>
</dbReference>